<organism evidence="3 4">
    <name type="scientific">Myodes glareolus</name>
    <name type="common">Bank vole</name>
    <name type="synonym">Clethrionomys glareolus</name>
    <dbReference type="NCBI Taxonomy" id="447135"/>
    <lineage>
        <taxon>Eukaryota</taxon>
        <taxon>Metazoa</taxon>
        <taxon>Chordata</taxon>
        <taxon>Craniata</taxon>
        <taxon>Vertebrata</taxon>
        <taxon>Euteleostomi</taxon>
        <taxon>Mammalia</taxon>
        <taxon>Eutheria</taxon>
        <taxon>Euarchontoglires</taxon>
        <taxon>Glires</taxon>
        <taxon>Rodentia</taxon>
        <taxon>Myomorpha</taxon>
        <taxon>Muroidea</taxon>
        <taxon>Cricetidae</taxon>
        <taxon>Arvicolinae</taxon>
        <taxon>Myodes</taxon>
    </lineage>
</organism>
<accession>A0AAW0HQD7</accession>
<dbReference type="InterPro" id="IPR004536">
    <property type="entry name" value="SPS/SelD"/>
</dbReference>
<protein>
    <submittedName>
        <fullName evidence="3">Uncharacterized protein</fullName>
    </submittedName>
</protein>
<dbReference type="Gene3D" id="3.30.1330.10">
    <property type="entry name" value="PurM-like, N-terminal domain"/>
    <property type="match status" value="1"/>
</dbReference>
<dbReference type="AlphaFoldDB" id="A0AAW0HQD7"/>
<keyword evidence="4" id="KW-1185">Reference proteome</keyword>
<dbReference type="InterPro" id="IPR036921">
    <property type="entry name" value="PurM-like_N_sf"/>
</dbReference>
<dbReference type="PANTHER" id="PTHR10256:SF1">
    <property type="entry name" value="SELENIDE, WATER DIKINASE 2"/>
    <property type="match status" value="1"/>
</dbReference>
<dbReference type="GO" id="GO:0004756">
    <property type="term" value="F:selenide, water dikinase activity"/>
    <property type="evidence" value="ECO:0007669"/>
    <property type="project" value="TreeGrafter"/>
</dbReference>
<comment type="caution">
    <text evidence="3">The sequence shown here is derived from an EMBL/GenBank/DDBJ whole genome shotgun (WGS) entry which is preliminary data.</text>
</comment>
<reference evidence="3 4" key="1">
    <citation type="journal article" date="2023" name="bioRxiv">
        <title>Conserved and derived expression patterns and positive selection on dental genes reveal complex evolutionary context of ever-growing rodent molars.</title>
        <authorList>
            <person name="Calamari Z.T."/>
            <person name="Song A."/>
            <person name="Cohen E."/>
            <person name="Akter M."/>
            <person name="Roy R.D."/>
            <person name="Hallikas O."/>
            <person name="Christensen M.M."/>
            <person name="Li P."/>
            <person name="Marangoni P."/>
            <person name="Jernvall J."/>
            <person name="Klein O.D."/>
        </authorList>
    </citation>
    <scope>NUCLEOTIDE SEQUENCE [LARGE SCALE GENOMIC DNA]</scope>
    <source>
        <strain evidence="3">V071</strain>
    </source>
</reference>
<keyword evidence="1" id="KW-0547">Nucleotide-binding</keyword>
<proteinExistence type="predicted"/>
<dbReference type="PANTHER" id="PTHR10256">
    <property type="entry name" value="SELENIDE, WATER DIKINASE"/>
    <property type="match status" value="1"/>
</dbReference>
<dbReference type="GO" id="GO:0005524">
    <property type="term" value="F:ATP binding"/>
    <property type="evidence" value="ECO:0007669"/>
    <property type="project" value="UniProtKB-KW"/>
</dbReference>
<sequence length="69" mass="7171">MGITECDNVLMLLGVSQSVKEKEGEKATPLMIKGFRDAAEKGGTAATGGQWTTLGLSPWGCHCSVSSAK</sequence>
<gene>
    <name evidence="3" type="ORF">U0070_024697</name>
</gene>
<dbReference type="Proteomes" id="UP001488838">
    <property type="component" value="Unassembled WGS sequence"/>
</dbReference>
<evidence type="ECO:0000313" key="3">
    <source>
        <dbReference type="EMBL" id="KAK7804314.1"/>
    </source>
</evidence>
<dbReference type="EMBL" id="JBBHLL010000384">
    <property type="protein sequence ID" value="KAK7804314.1"/>
    <property type="molecule type" value="Genomic_DNA"/>
</dbReference>
<name>A0AAW0HQD7_MYOGA</name>
<evidence type="ECO:0000313" key="4">
    <source>
        <dbReference type="Proteomes" id="UP001488838"/>
    </source>
</evidence>
<evidence type="ECO:0000256" key="2">
    <source>
        <dbReference type="ARBA" id="ARBA00022840"/>
    </source>
</evidence>
<dbReference type="GO" id="GO:0005737">
    <property type="term" value="C:cytoplasm"/>
    <property type="evidence" value="ECO:0007669"/>
    <property type="project" value="TreeGrafter"/>
</dbReference>
<evidence type="ECO:0000256" key="1">
    <source>
        <dbReference type="ARBA" id="ARBA00022741"/>
    </source>
</evidence>
<dbReference type="GO" id="GO:0016260">
    <property type="term" value="P:selenocysteine biosynthetic process"/>
    <property type="evidence" value="ECO:0007669"/>
    <property type="project" value="TreeGrafter"/>
</dbReference>
<keyword evidence="2" id="KW-0067">ATP-binding</keyword>